<name>A0A917JI60_9ENTE</name>
<sequence length="72" mass="8470">MKKISLGFLFIFSFILMFQPVTTFAAEQTVDEVITAPYADSIGWRYQMIDGKLHKRQYNYTQEKWIGSWVLA</sequence>
<keyword evidence="3" id="KW-1185">Reference proteome</keyword>
<dbReference type="RefSeq" id="WP_188367939.1">
    <property type="nucleotide sequence ID" value="NZ_BMDT01000008.1"/>
</dbReference>
<accession>A0A917JI60</accession>
<dbReference type="Proteomes" id="UP000622610">
    <property type="component" value="Unassembled WGS sequence"/>
</dbReference>
<evidence type="ECO:0000256" key="1">
    <source>
        <dbReference type="SAM" id="SignalP"/>
    </source>
</evidence>
<evidence type="ECO:0000313" key="2">
    <source>
        <dbReference type="EMBL" id="GGI66101.1"/>
    </source>
</evidence>
<reference evidence="2" key="1">
    <citation type="journal article" date="2014" name="Int. J. Syst. Evol. Microbiol.">
        <title>Complete genome sequence of Corynebacterium casei LMG S-19264T (=DSM 44701T), isolated from a smear-ripened cheese.</title>
        <authorList>
            <consortium name="US DOE Joint Genome Institute (JGI-PGF)"/>
            <person name="Walter F."/>
            <person name="Albersmeier A."/>
            <person name="Kalinowski J."/>
            <person name="Ruckert C."/>
        </authorList>
    </citation>
    <scope>NUCLEOTIDE SEQUENCE</scope>
    <source>
        <strain evidence="2">CCM 8433</strain>
    </source>
</reference>
<organism evidence="2 3">
    <name type="scientific">Enterococcus alcedinis</name>
    <dbReference type="NCBI Taxonomy" id="1274384"/>
    <lineage>
        <taxon>Bacteria</taxon>
        <taxon>Bacillati</taxon>
        <taxon>Bacillota</taxon>
        <taxon>Bacilli</taxon>
        <taxon>Lactobacillales</taxon>
        <taxon>Enterococcaceae</taxon>
        <taxon>Enterococcus</taxon>
    </lineage>
</organism>
<feature type="signal peptide" evidence="1">
    <location>
        <begin position="1"/>
        <end position="25"/>
    </location>
</feature>
<protein>
    <submittedName>
        <fullName evidence="2">Uncharacterized protein</fullName>
    </submittedName>
</protein>
<keyword evidence="1" id="KW-0732">Signal</keyword>
<dbReference type="AlphaFoldDB" id="A0A917JI60"/>
<evidence type="ECO:0000313" key="3">
    <source>
        <dbReference type="Proteomes" id="UP000622610"/>
    </source>
</evidence>
<dbReference type="EMBL" id="BMDT01000008">
    <property type="protein sequence ID" value="GGI66101.1"/>
    <property type="molecule type" value="Genomic_DNA"/>
</dbReference>
<comment type="caution">
    <text evidence="2">The sequence shown here is derived from an EMBL/GenBank/DDBJ whole genome shotgun (WGS) entry which is preliminary data.</text>
</comment>
<proteinExistence type="predicted"/>
<feature type="chain" id="PRO_5037456970" evidence="1">
    <location>
        <begin position="26"/>
        <end position="72"/>
    </location>
</feature>
<reference evidence="2" key="2">
    <citation type="submission" date="2020-09" db="EMBL/GenBank/DDBJ databases">
        <authorList>
            <person name="Sun Q."/>
            <person name="Sedlacek I."/>
        </authorList>
    </citation>
    <scope>NUCLEOTIDE SEQUENCE</scope>
    <source>
        <strain evidence="2">CCM 8433</strain>
    </source>
</reference>
<gene>
    <name evidence="2" type="ORF">GCM10011482_17550</name>
</gene>